<name>A0A2S4VWH7_9BASI</name>
<dbReference type="InterPro" id="IPR011990">
    <property type="entry name" value="TPR-like_helical_dom_sf"/>
</dbReference>
<dbReference type="AlphaFoldDB" id="A0A2S4VWH7"/>
<reference evidence="1" key="1">
    <citation type="submission" date="2017-12" db="EMBL/GenBank/DDBJ databases">
        <title>Gene loss provides genomic basis for host adaptation in cereal stripe rust fungi.</title>
        <authorList>
            <person name="Xia C."/>
        </authorList>
    </citation>
    <scope>NUCLEOTIDE SEQUENCE [LARGE SCALE GENOMIC DNA]</scope>
    <source>
        <strain evidence="1">93-210</strain>
    </source>
</reference>
<dbReference type="VEuPathDB" id="FungiDB:PSTT_03434"/>
<dbReference type="Proteomes" id="UP000239156">
    <property type="component" value="Unassembled WGS sequence"/>
</dbReference>
<dbReference type="InterPro" id="IPR007224">
    <property type="entry name" value="TIF_Rrn11"/>
</dbReference>
<accession>A0A2S4VWH7</accession>
<organism evidence="1 2">
    <name type="scientific">Puccinia striiformis</name>
    <dbReference type="NCBI Taxonomy" id="27350"/>
    <lineage>
        <taxon>Eukaryota</taxon>
        <taxon>Fungi</taxon>
        <taxon>Dikarya</taxon>
        <taxon>Basidiomycota</taxon>
        <taxon>Pucciniomycotina</taxon>
        <taxon>Pucciniomycetes</taxon>
        <taxon>Pucciniales</taxon>
        <taxon>Pucciniaceae</taxon>
        <taxon>Puccinia</taxon>
    </lineage>
</organism>
<dbReference type="VEuPathDB" id="FungiDB:PSHT_06435"/>
<dbReference type="EMBL" id="PKSL01000022">
    <property type="protein sequence ID" value="POW13858.1"/>
    <property type="molecule type" value="Genomic_DNA"/>
</dbReference>
<dbReference type="GO" id="GO:0001181">
    <property type="term" value="F:RNA polymerase I general transcription initiation factor activity"/>
    <property type="evidence" value="ECO:0007669"/>
    <property type="project" value="InterPro"/>
</dbReference>
<protein>
    <submittedName>
        <fullName evidence="1">Uncharacterized protein</fullName>
    </submittedName>
</protein>
<proteinExistence type="predicted"/>
<evidence type="ECO:0000313" key="1">
    <source>
        <dbReference type="EMBL" id="POW13858.1"/>
    </source>
</evidence>
<gene>
    <name evidence="1" type="ORF">PSTT_03434</name>
</gene>
<dbReference type="GO" id="GO:0001164">
    <property type="term" value="F:RNA polymerase I core promoter sequence-specific DNA binding"/>
    <property type="evidence" value="ECO:0007669"/>
    <property type="project" value="InterPro"/>
</dbReference>
<sequence length="270" mass="30572">MAVCPQKHPSIRIPPPPCSELYSSLSHSTRPNEHFFLSDLSTPTEQKTLDRLSLNPATGGPRKFHIRRLFDLLQLCLLRRQHRQARDIWAILVRCREVDFAVLWDIGLRVLHLPHLTPLSDPSDIDSHLNYMKACRNLGDQETAKVLMEYISVLVSVGKLREALDELQLWLSSLPCSQHAGLHEYAALVALSIIPPPQLSDDADESEGQPPTINEYLQAISDHVMFARAKTYFERAHSLDPTCILSSAYLELMNTCSRVKDDDDEVDQLS</sequence>
<dbReference type="Gene3D" id="1.25.40.10">
    <property type="entry name" value="Tetratricopeptide repeat domain"/>
    <property type="match status" value="1"/>
</dbReference>
<keyword evidence="2" id="KW-1185">Reference proteome</keyword>
<evidence type="ECO:0000313" key="2">
    <source>
        <dbReference type="Proteomes" id="UP000239156"/>
    </source>
</evidence>
<dbReference type="Pfam" id="PF04090">
    <property type="entry name" value="Rrn11"/>
    <property type="match status" value="1"/>
</dbReference>
<comment type="caution">
    <text evidence="1">The sequence shown here is derived from an EMBL/GenBank/DDBJ whole genome shotgun (WGS) entry which is preliminary data.</text>
</comment>